<sequence>MDLFPLADVFCFFSDDLGGVRPIARCLALWLDQSDRSSTPPTTALPSVLIGEFLKSNRPESSTDSREAKTILRPRDDVSARPFFASTPSARAVTAAPGFFPPVHIDDIGTFQDAALFPHAGQPDFVVFLGTGEPGPGNYDVSTRHCRSWRKNNAKDARQGGAARLQEHRAGWQGPRSRPPAQRRA</sequence>
<keyword evidence="3" id="KW-1185">Reference proteome</keyword>
<gene>
    <name evidence="2" type="ORF">SLS60_011784</name>
</gene>
<dbReference type="EMBL" id="JAKJXO020000023">
    <property type="protein sequence ID" value="KAL1591785.1"/>
    <property type="molecule type" value="Genomic_DNA"/>
</dbReference>
<protein>
    <submittedName>
        <fullName evidence="2">Uncharacterized protein</fullName>
    </submittedName>
</protein>
<reference evidence="2 3" key="1">
    <citation type="submission" date="2024-02" db="EMBL/GenBank/DDBJ databases">
        <title>De novo assembly and annotation of 12 fungi associated with fruit tree decline syndrome in Ontario, Canada.</title>
        <authorList>
            <person name="Sulman M."/>
            <person name="Ellouze W."/>
            <person name="Ilyukhin E."/>
        </authorList>
    </citation>
    <scope>NUCLEOTIDE SEQUENCE [LARGE SCALE GENOMIC DNA]</scope>
    <source>
        <strain evidence="2 3">M42-189</strain>
    </source>
</reference>
<evidence type="ECO:0000256" key="1">
    <source>
        <dbReference type="SAM" id="MobiDB-lite"/>
    </source>
</evidence>
<organism evidence="2 3">
    <name type="scientific">Paraconiothyrium brasiliense</name>
    <dbReference type="NCBI Taxonomy" id="300254"/>
    <lineage>
        <taxon>Eukaryota</taxon>
        <taxon>Fungi</taxon>
        <taxon>Dikarya</taxon>
        <taxon>Ascomycota</taxon>
        <taxon>Pezizomycotina</taxon>
        <taxon>Dothideomycetes</taxon>
        <taxon>Pleosporomycetidae</taxon>
        <taxon>Pleosporales</taxon>
        <taxon>Massarineae</taxon>
        <taxon>Didymosphaeriaceae</taxon>
        <taxon>Paraconiothyrium</taxon>
    </lineage>
</organism>
<evidence type="ECO:0000313" key="2">
    <source>
        <dbReference type="EMBL" id="KAL1591785.1"/>
    </source>
</evidence>
<name>A0ABR3QHZ5_9PLEO</name>
<evidence type="ECO:0000313" key="3">
    <source>
        <dbReference type="Proteomes" id="UP001521785"/>
    </source>
</evidence>
<feature type="region of interest" description="Disordered" evidence="1">
    <location>
        <begin position="152"/>
        <end position="185"/>
    </location>
</feature>
<comment type="caution">
    <text evidence="2">The sequence shown here is derived from an EMBL/GenBank/DDBJ whole genome shotgun (WGS) entry which is preliminary data.</text>
</comment>
<dbReference type="Proteomes" id="UP001521785">
    <property type="component" value="Unassembled WGS sequence"/>
</dbReference>
<accession>A0ABR3QHZ5</accession>
<proteinExistence type="predicted"/>
<dbReference type="Gene3D" id="3.40.1090.10">
    <property type="entry name" value="Cytosolic phospholipase A2 catalytic domain"/>
    <property type="match status" value="1"/>
</dbReference>